<feature type="compositionally biased region" description="Polar residues" evidence="1">
    <location>
        <begin position="250"/>
        <end position="267"/>
    </location>
</feature>
<feature type="region of interest" description="Disordered" evidence="1">
    <location>
        <begin position="250"/>
        <end position="340"/>
    </location>
</feature>
<sequence length="1027" mass="114604">MNELMQLSEKVEPAIQSSVQLLGKSYLSNLANYNVAPKIESELMTESELARQIRLFEITKIVYDKTEDITERLVNVYNTLGSLNNSLILIIDSDGSEIKFYLGTRSYQISIAQESLLKSMKGNFPGTKLTKITNGGSTDLINSVITGRKSRLRRTVASVSGIPAFKDTDKETFVQGLEKFINAMHGEKFSTILLADALTSDQSLVIKQGYENMYSTLSKFQKIDYTAGKNESQALTESLSEGITESINDSIGQTQSYTNTSTHGTNESKSKGSSSGGVLAPFGIGINKGKNTNKTEGINRSNSFAESNGSTSTIGSSSATSKNISNNTTNTEGTSQTVQVHVEDKRVTELLDKIDLHLDRLNSAADLGLWQFAAYFLADDEQTATVAAANYQAIIRGNESAIEGTAINIWNSEHINNVPVRESLKQLQHPKFQINEFGLGSTTPSSLINTRELAIAFGLPRKSINGLPVVEMAEFGRNVTYLSKFSNEKSVEIGNVYHMGEIEETKVDLDVKSLAMHTFITGSTGSGKSNTVYKLLESLLKQKVKFLVIEPAKGEYKHVFGGYEDVNVFGTNPKQTEVLRINPFYFQPEIHVLEHIERLIEIFNACWPMYAAMPAILKEAVEEVYRKTGWQLESSLNFNSNPQYPTMKLLAEVLPNIIEKSSYSEEVKSNYVGSLVTRINSLTTGILSNVFVDNEIDNKLLFDENCIVDLSQIGSAETKSIVMGILFMRLQEYRIASSTTMNIPLKHVTVLEEAHHLLRRTSGTQSDEGANMQGKSVEMITNGIAEMRTYGEGFIIVDQSPNLLDPSAIRNTNTKIILRLPDESDRILVGGAAALNNLQYNEITKLETGVAVIYQNNWLEAVLCKVHMFDNEKPYRYNFDMVSHIKEGRERFAEIVTGLLTKEYDTEDMITKIQMNNKLNTILKQQIISEVNDNANLTILKQGNEVLLGEFFASYIPLPEVIAFSNNAYSIQDFNKKFQKAIAMYVGHLECNDLIQECLMIYYCKLNSSFVKYYLEWFEDKKEGVII</sequence>
<dbReference type="PANTHER" id="PTHR30121">
    <property type="entry name" value="UNCHARACTERIZED PROTEIN YJGR-RELATED"/>
    <property type="match status" value="1"/>
</dbReference>
<dbReference type="AlphaFoldDB" id="A0A8B4QCR1"/>
<evidence type="ECO:0000313" key="3">
    <source>
        <dbReference type="EMBL" id="STX10541.1"/>
    </source>
</evidence>
<feature type="domain" description="Helicase HerA central" evidence="2">
    <location>
        <begin position="491"/>
        <end position="724"/>
    </location>
</feature>
<dbReference type="EMBL" id="UGNP01000001">
    <property type="protein sequence ID" value="STX10541.1"/>
    <property type="molecule type" value="Genomic_DNA"/>
</dbReference>
<evidence type="ECO:0000313" key="6">
    <source>
        <dbReference type="Proteomes" id="UP000294641"/>
    </source>
</evidence>
<dbReference type="InterPro" id="IPR027417">
    <property type="entry name" value="P-loop_NTPase"/>
</dbReference>
<dbReference type="Pfam" id="PF01935">
    <property type="entry name" value="DUF87"/>
    <property type="match status" value="1"/>
</dbReference>
<dbReference type="EMBL" id="SNZG01000040">
    <property type="protein sequence ID" value="TDR34349.1"/>
    <property type="molecule type" value="Genomic_DNA"/>
</dbReference>
<dbReference type="Gene3D" id="3.40.50.300">
    <property type="entry name" value="P-loop containing nucleotide triphosphate hydrolases"/>
    <property type="match status" value="2"/>
</dbReference>
<dbReference type="SUPFAM" id="SSF52540">
    <property type="entry name" value="P-loop containing nucleoside triphosphate hydrolases"/>
    <property type="match status" value="1"/>
</dbReference>
<dbReference type="InterPro" id="IPR051162">
    <property type="entry name" value="T4SS_component"/>
</dbReference>
<dbReference type="OrthoDB" id="9806951at2"/>
<feature type="compositionally biased region" description="Polar residues" evidence="1">
    <location>
        <begin position="289"/>
        <end position="306"/>
    </location>
</feature>
<evidence type="ECO:0000256" key="1">
    <source>
        <dbReference type="SAM" id="MobiDB-lite"/>
    </source>
</evidence>
<dbReference type="Proteomes" id="UP000254330">
    <property type="component" value="Unassembled WGS sequence"/>
</dbReference>
<name>A0A8B4QCR1_9BACL</name>
<proteinExistence type="predicted"/>
<dbReference type="Proteomes" id="UP000294641">
    <property type="component" value="Unassembled WGS sequence"/>
</dbReference>
<gene>
    <name evidence="4" type="ORF">DFR61_1404</name>
    <name evidence="3" type="ORF">NCTC10597_02288</name>
</gene>
<dbReference type="RefSeq" id="WP_109350621.1">
    <property type="nucleotide sequence ID" value="NZ_BJUE01000048.1"/>
</dbReference>
<accession>A0A8B4QCR1</accession>
<evidence type="ECO:0000313" key="5">
    <source>
        <dbReference type="Proteomes" id="UP000254330"/>
    </source>
</evidence>
<dbReference type="PANTHER" id="PTHR30121:SF6">
    <property type="entry name" value="SLR6007 PROTEIN"/>
    <property type="match status" value="1"/>
</dbReference>
<organism evidence="3 5">
    <name type="scientific">Kurthia zopfii</name>
    <dbReference type="NCBI Taxonomy" id="1650"/>
    <lineage>
        <taxon>Bacteria</taxon>
        <taxon>Bacillati</taxon>
        <taxon>Bacillota</taxon>
        <taxon>Bacilli</taxon>
        <taxon>Bacillales</taxon>
        <taxon>Caryophanaceae</taxon>
        <taxon>Kurthia</taxon>
    </lineage>
</organism>
<reference evidence="4 6" key="2">
    <citation type="submission" date="2019-03" db="EMBL/GenBank/DDBJ databases">
        <title>Genomic Encyclopedia of Type Strains, Phase IV (KMG-IV): sequencing the most valuable type-strain genomes for metagenomic binning, comparative biology and taxonomic classification.</title>
        <authorList>
            <person name="Goeker M."/>
        </authorList>
    </citation>
    <scope>NUCLEOTIDE SEQUENCE [LARGE SCALE GENOMIC DNA]</scope>
    <source>
        <strain evidence="4 6">DSM 20580</strain>
    </source>
</reference>
<feature type="compositionally biased region" description="Low complexity" evidence="1">
    <location>
        <begin position="307"/>
        <end position="331"/>
    </location>
</feature>
<evidence type="ECO:0000259" key="2">
    <source>
        <dbReference type="Pfam" id="PF01935"/>
    </source>
</evidence>
<protein>
    <submittedName>
        <fullName evidence="4">DNA helicase HerA-like ATPase</fullName>
    </submittedName>
    <submittedName>
        <fullName evidence="3">Type IV secretory pathway, VirB4 components</fullName>
    </submittedName>
</protein>
<keyword evidence="6" id="KW-1185">Reference proteome</keyword>
<evidence type="ECO:0000313" key="4">
    <source>
        <dbReference type="EMBL" id="TDR34349.1"/>
    </source>
</evidence>
<reference evidence="3 5" key="1">
    <citation type="submission" date="2018-06" db="EMBL/GenBank/DDBJ databases">
        <authorList>
            <consortium name="Pathogen Informatics"/>
            <person name="Doyle S."/>
        </authorList>
    </citation>
    <scope>NUCLEOTIDE SEQUENCE [LARGE SCALE GENOMIC DNA]</scope>
    <source>
        <strain evidence="3 5">NCTC10597</strain>
    </source>
</reference>
<dbReference type="InterPro" id="IPR002789">
    <property type="entry name" value="HerA_central"/>
</dbReference>
<comment type="caution">
    <text evidence="3">The sequence shown here is derived from an EMBL/GenBank/DDBJ whole genome shotgun (WGS) entry which is preliminary data.</text>
</comment>